<evidence type="ECO:0000313" key="2">
    <source>
        <dbReference type="Proteomes" id="UP000232722"/>
    </source>
</evidence>
<gene>
    <name evidence="1" type="ORF">RhiirA5_423513</name>
</gene>
<reference evidence="1 2" key="2">
    <citation type="submission" date="2017-09" db="EMBL/GenBank/DDBJ databases">
        <title>Extensive intraspecific genome diversity in a model arbuscular mycorrhizal fungus.</title>
        <authorList>
            <person name="Chen E.C."/>
            <person name="Morin E."/>
            <person name="Beaudet D."/>
            <person name="Noel J."/>
            <person name="Ndikumana S."/>
            <person name="Charron P."/>
            <person name="St-Onge C."/>
            <person name="Giorgi J."/>
            <person name="Grigoriev I.V."/>
            <person name="Roux C."/>
            <person name="Martin F.M."/>
            <person name="Corradi N."/>
        </authorList>
    </citation>
    <scope>NUCLEOTIDE SEQUENCE [LARGE SCALE GENOMIC DNA]</scope>
    <source>
        <strain evidence="1 2">A5</strain>
    </source>
</reference>
<protein>
    <submittedName>
        <fullName evidence="1">Uncharacterized protein</fullName>
    </submittedName>
</protein>
<dbReference type="OrthoDB" id="10467654at2759"/>
<organism evidence="1 2">
    <name type="scientific">Rhizophagus irregularis</name>
    <dbReference type="NCBI Taxonomy" id="588596"/>
    <lineage>
        <taxon>Eukaryota</taxon>
        <taxon>Fungi</taxon>
        <taxon>Fungi incertae sedis</taxon>
        <taxon>Mucoromycota</taxon>
        <taxon>Glomeromycotina</taxon>
        <taxon>Glomeromycetes</taxon>
        <taxon>Glomerales</taxon>
        <taxon>Glomeraceae</taxon>
        <taxon>Rhizophagus</taxon>
    </lineage>
</organism>
<sequence>MEDLYLKGRANIAIQRNERSYFFRMFDAKLSAEKIKKRYFWQAYKKLDEKDEKSTDYEVVKKFIGIDTLKAIYKSTMDEEMGNGLQLKSQDDLIGSNRVYKQRTGINKLKSKEEHEELDNLNNNFSSRLEEITAEKGKAPVKTIDVETD</sequence>
<proteinExistence type="predicted"/>
<name>A0A2I1FCG5_9GLOM</name>
<evidence type="ECO:0000313" key="1">
    <source>
        <dbReference type="EMBL" id="PKC03602.1"/>
    </source>
</evidence>
<dbReference type="Proteomes" id="UP000232722">
    <property type="component" value="Unassembled WGS sequence"/>
</dbReference>
<accession>A0A2I1FCG5</accession>
<dbReference type="EMBL" id="LLXJ01001156">
    <property type="protein sequence ID" value="PKC03602.1"/>
    <property type="molecule type" value="Genomic_DNA"/>
</dbReference>
<dbReference type="AlphaFoldDB" id="A0A2I1FCG5"/>
<reference evidence="1 2" key="1">
    <citation type="submission" date="2016-04" db="EMBL/GenBank/DDBJ databases">
        <title>Genome analyses suggest a sexual origin of heterokaryosis in a supposedly ancient asexual fungus.</title>
        <authorList>
            <person name="Ropars J."/>
            <person name="Sedzielewska K."/>
            <person name="Noel J."/>
            <person name="Charron P."/>
            <person name="Farinelli L."/>
            <person name="Marton T."/>
            <person name="Kruger M."/>
            <person name="Pelin A."/>
            <person name="Brachmann A."/>
            <person name="Corradi N."/>
        </authorList>
    </citation>
    <scope>NUCLEOTIDE SEQUENCE [LARGE SCALE GENOMIC DNA]</scope>
    <source>
        <strain evidence="1 2">A5</strain>
    </source>
</reference>
<comment type="caution">
    <text evidence="1">The sequence shown here is derived from an EMBL/GenBank/DDBJ whole genome shotgun (WGS) entry which is preliminary data.</text>
</comment>